<organism evidence="2 3">
    <name type="scientific">Gordonia effusa NBRC 100432</name>
    <dbReference type="NCBI Taxonomy" id="1077974"/>
    <lineage>
        <taxon>Bacteria</taxon>
        <taxon>Bacillati</taxon>
        <taxon>Actinomycetota</taxon>
        <taxon>Actinomycetes</taxon>
        <taxon>Mycobacteriales</taxon>
        <taxon>Gordoniaceae</taxon>
        <taxon>Gordonia</taxon>
    </lineage>
</organism>
<name>H0QY74_9ACTN</name>
<reference evidence="2 3" key="1">
    <citation type="submission" date="2011-12" db="EMBL/GenBank/DDBJ databases">
        <title>Whole genome shotgun sequence of Gordonia effusa NBRC 100432.</title>
        <authorList>
            <person name="Yoshida I."/>
            <person name="Takarada H."/>
            <person name="Hosoyama A."/>
            <person name="Tsuchikane K."/>
            <person name="Katsumata H."/>
            <person name="Yamazaki S."/>
            <person name="Fujita N."/>
        </authorList>
    </citation>
    <scope>NUCLEOTIDE SEQUENCE [LARGE SCALE GENOMIC DNA]</scope>
    <source>
        <strain evidence="2 3">NBRC 100432</strain>
    </source>
</reference>
<accession>H0QY74</accession>
<evidence type="ECO:0000256" key="1">
    <source>
        <dbReference type="SAM" id="MobiDB-lite"/>
    </source>
</evidence>
<dbReference type="Proteomes" id="UP000035034">
    <property type="component" value="Unassembled WGS sequence"/>
</dbReference>
<sequence>MPVPIPEPFNPKRYEIEGDPASVHLSQQQWNGTAGHLYQMASNIAISIADVRFTGPEADMWRKKAQSHIDAVNHVARGIQVAGEGLGQWGTSLDTAISEMTPVLISAQADYANLWRAFHRVNLAEAVEVAAVAALTAAESELSAAIAATSGTAGMAGGAIAAASAHVSQASVELTRASAEVVAAHQDHQASRRKWDATNEEADGIQSQLGVNAMLSAGTINVGTSQRHNAVNAMNKARSTGDEAADSADSVKGGDASQPGAFRNVSNTSVVPGATRTISDFSTASQTTRVAVDSYQLSTTNPSSPTRGAANHGDAGAFSMPGIRSGGARKTGSKKNKDNDKVKKDGKKSDTEGNDLVVGGRG</sequence>
<dbReference type="AlphaFoldDB" id="H0QY74"/>
<comment type="caution">
    <text evidence="2">The sequence shown here is derived from an EMBL/GenBank/DDBJ whole genome shotgun (WGS) entry which is preliminary data.</text>
</comment>
<gene>
    <name evidence="2" type="ORF">GOEFS_039_00090</name>
</gene>
<feature type="compositionally biased region" description="Polar residues" evidence="1">
    <location>
        <begin position="295"/>
        <end position="306"/>
    </location>
</feature>
<feature type="region of interest" description="Disordered" evidence="1">
    <location>
        <begin position="295"/>
        <end position="362"/>
    </location>
</feature>
<evidence type="ECO:0000313" key="3">
    <source>
        <dbReference type="Proteomes" id="UP000035034"/>
    </source>
</evidence>
<evidence type="ECO:0008006" key="4">
    <source>
        <dbReference type="Google" id="ProtNLM"/>
    </source>
</evidence>
<keyword evidence="3" id="KW-1185">Reference proteome</keyword>
<evidence type="ECO:0000313" key="2">
    <source>
        <dbReference type="EMBL" id="GAB17775.1"/>
    </source>
</evidence>
<protein>
    <recommendedName>
        <fullName evidence="4">PPE family domain-containing protein</fullName>
    </recommendedName>
</protein>
<dbReference type="RefSeq" id="WP_007317112.1">
    <property type="nucleotide sequence ID" value="NZ_BAEH01000039.1"/>
</dbReference>
<feature type="region of interest" description="Disordered" evidence="1">
    <location>
        <begin position="236"/>
        <end position="268"/>
    </location>
</feature>
<proteinExistence type="predicted"/>
<feature type="compositionally biased region" description="Basic and acidic residues" evidence="1">
    <location>
        <begin position="335"/>
        <end position="351"/>
    </location>
</feature>
<dbReference type="EMBL" id="BAEH01000039">
    <property type="protein sequence ID" value="GAB17775.1"/>
    <property type="molecule type" value="Genomic_DNA"/>
</dbReference>
<dbReference type="STRING" id="1077974.GOEFS_039_00090"/>